<dbReference type="EMBL" id="ADBV01001216">
    <property type="protein sequence ID" value="EJW85286.1"/>
    <property type="molecule type" value="Genomic_DNA"/>
</dbReference>
<name>J9ERX0_WUCBA</name>
<proteinExistence type="predicted"/>
<organism evidence="2 3">
    <name type="scientific">Wuchereria bancrofti</name>
    <dbReference type="NCBI Taxonomy" id="6293"/>
    <lineage>
        <taxon>Eukaryota</taxon>
        <taxon>Metazoa</taxon>
        <taxon>Ecdysozoa</taxon>
        <taxon>Nematoda</taxon>
        <taxon>Chromadorea</taxon>
        <taxon>Rhabditida</taxon>
        <taxon>Spirurina</taxon>
        <taxon>Spiruromorpha</taxon>
        <taxon>Filarioidea</taxon>
        <taxon>Onchocercidae</taxon>
        <taxon>Wuchereria</taxon>
    </lineage>
</organism>
<evidence type="ECO:0000313" key="3">
    <source>
        <dbReference type="Proteomes" id="UP000004810"/>
    </source>
</evidence>
<protein>
    <submittedName>
        <fullName evidence="2">Uncharacterized protein</fullName>
    </submittedName>
</protein>
<gene>
    <name evidence="2" type="ORF">WUBG_03805</name>
</gene>
<dbReference type="Proteomes" id="UP000004810">
    <property type="component" value="Unassembled WGS sequence"/>
</dbReference>
<dbReference type="AlphaFoldDB" id="J9ERX0"/>
<reference evidence="3" key="1">
    <citation type="submission" date="2012-08" db="EMBL/GenBank/DDBJ databases">
        <title>The Genome Sequence of Wuchereria bancrofti.</title>
        <authorList>
            <person name="Nutman T.B."/>
            <person name="Fink D.L."/>
            <person name="Russ C."/>
            <person name="Young S."/>
            <person name="Zeng Q."/>
            <person name="Koehrsen M."/>
            <person name="Alvarado L."/>
            <person name="Berlin A."/>
            <person name="Chapman S.B."/>
            <person name="Chen Z."/>
            <person name="Freedman E."/>
            <person name="Gellesch M."/>
            <person name="Goldberg J."/>
            <person name="Griggs A."/>
            <person name="Gujja S."/>
            <person name="Heilman E.R."/>
            <person name="Heiman D."/>
            <person name="Hepburn T."/>
            <person name="Howarth C."/>
            <person name="Jen D."/>
            <person name="Larson L."/>
            <person name="Lewis B."/>
            <person name="Mehta T."/>
            <person name="Park D."/>
            <person name="Pearson M."/>
            <person name="Roberts A."/>
            <person name="Saif S."/>
            <person name="Shea T."/>
            <person name="Shenoy N."/>
            <person name="Sisk P."/>
            <person name="Stolte C."/>
            <person name="Sykes S."/>
            <person name="Walk T."/>
            <person name="White J."/>
            <person name="Yandava C."/>
            <person name="Haas B."/>
            <person name="Henn M.R."/>
            <person name="Nusbaum C."/>
            <person name="Birren B."/>
        </authorList>
    </citation>
    <scope>NUCLEOTIDE SEQUENCE [LARGE SCALE GENOMIC DNA]</scope>
    <source>
        <strain evidence="3">NA</strain>
    </source>
</reference>
<accession>J9ERX0</accession>
<comment type="caution">
    <text evidence="2">The sequence shown here is derived from an EMBL/GenBank/DDBJ whole genome shotgun (WGS) entry which is preliminary data.</text>
</comment>
<feature type="region of interest" description="Disordered" evidence="1">
    <location>
        <begin position="63"/>
        <end position="86"/>
    </location>
</feature>
<evidence type="ECO:0000256" key="1">
    <source>
        <dbReference type="SAM" id="MobiDB-lite"/>
    </source>
</evidence>
<evidence type="ECO:0000313" key="2">
    <source>
        <dbReference type="EMBL" id="EJW85286.1"/>
    </source>
</evidence>
<sequence length="113" mass="12532">MTLTLMLKDLRVHSRFSTLLSKGRDDRAKHSRTSVKMKRNITFEDFLTSLLLRMQFEPHLLETESTSPTIMTPPPNSAPDNRLTSATSSVLNASTITGHNENGVPGIFPHQGG</sequence>